<keyword evidence="3" id="KW-1185">Reference proteome</keyword>
<gene>
    <name evidence="2" type="ORF">PAPYR_1820</name>
</gene>
<feature type="region of interest" description="Disordered" evidence="1">
    <location>
        <begin position="83"/>
        <end position="103"/>
    </location>
</feature>
<proteinExistence type="predicted"/>
<dbReference type="EMBL" id="JAPMOS010000006">
    <property type="protein sequence ID" value="KAJ4461693.1"/>
    <property type="molecule type" value="Genomic_DNA"/>
</dbReference>
<evidence type="ECO:0000256" key="1">
    <source>
        <dbReference type="SAM" id="MobiDB-lite"/>
    </source>
</evidence>
<feature type="region of interest" description="Disordered" evidence="1">
    <location>
        <begin position="211"/>
        <end position="234"/>
    </location>
</feature>
<evidence type="ECO:0000313" key="2">
    <source>
        <dbReference type="EMBL" id="KAJ4461693.1"/>
    </source>
</evidence>
<protein>
    <submittedName>
        <fullName evidence="2">Uncharacterized protein</fullName>
    </submittedName>
</protein>
<dbReference type="Proteomes" id="UP001141327">
    <property type="component" value="Unassembled WGS sequence"/>
</dbReference>
<comment type="caution">
    <text evidence="2">The sequence shown here is derived from an EMBL/GenBank/DDBJ whole genome shotgun (WGS) entry which is preliminary data.</text>
</comment>
<accession>A0ABQ8US93</accession>
<sequence>MVAAINFSQERNDALRPSASTPTFLFDTFHRSPQVLKANGPVMKKPAPTPHDRRLCMTFDRMGRPVNGLPETPSRRCLRQNFEESKSVQSFRPSGKAHPPRPISLEYVPQFEQVTRSQRFAARFASQNTRQSSVLEGGSVPFAEKRHRTAVDPTEIARRREEENMTKMASLNDKAQRLRECAKQLQAAEEGKVQDPIRNLVDSLYQRQLPPAPQNRFTIHRDRAPPSQIDGPLG</sequence>
<name>A0ABQ8US93_9EUKA</name>
<organism evidence="2 3">
    <name type="scientific">Paratrimastix pyriformis</name>
    <dbReference type="NCBI Taxonomy" id="342808"/>
    <lineage>
        <taxon>Eukaryota</taxon>
        <taxon>Metamonada</taxon>
        <taxon>Preaxostyla</taxon>
        <taxon>Paratrimastigidae</taxon>
        <taxon>Paratrimastix</taxon>
    </lineage>
</organism>
<reference evidence="2" key="1">
    <citation type="journal article" date="2022" name="bioRxiv">
        <title>Genomics of Preaxostyla Flagellates Illuminates Evolutionary Transitions and the Path Towards Mitochondrial Loss.</title>
        <authorList>
            <person name="Novak L.V.F."/>
            <person name="Treitli S.C."/>
            <person name="Pyrih J."/>
            <person name="Halakuc P."/>
            <person name="Pipaliya S.V."/>
            <person name="Vacek V."/>
            <person name="Brzon O."/>
            <person name="Soukal P."/>
            <person name="Eme L."/>
            <person name="Dacks J.B."/>
            <person name="Karnkowska A."/>
            <person name="Elias M."/>
            <person name="Hampl V."/>
        </authorList>
    </citation>
    <scope>NUCLEOTIDE SEQUENCE</scope>
    <source>
        <strain evidence="2">RCP-MX</strain>
    </source>
</reference>
<evidence type="ECO:0000313" key="3">
    <source>
        <dbReference type="Proteomes" id="UP001141327"/>
    </source>
</evidence>